<dbReference type="EMBL" id="JACHJQ010000001">
    <property type="protein sequence ID" value="MBB4904148.1"/>
    <property type="molecule type" value="Genomic_DNA"/>
</dbReference>
<dbReference type="InterPro" id="IPR036388">
    <property type="entry name" value="WH-like_DNA-bd_sf"/>
</dbReference>
<dbReference type="Gene3D" id="1.10.10.10">
    <property type="entry name" value="Winged helix-like DNA-binding domain superfamily/Winged helix DNA-binding domain"/>
    <property type="match status" value="1"/>
</dbReference>
<dbReference type="InterPro" id="IPR052526">
    <property type="entry name" value="HTH-type_Bedaq_tolerance"/>
</dbReference>
<proteinExistence type="predicted"/>
<dbReference type="Proteomes" id="UP000520767">
    <property type="component" value="Unassembled WGS sequence"/>
</dbReference>
<feature type="domain" description="HTH marR-type" evidence="1">
    <location>
        <begin position="2"/>
        <end position="134"/>
    </location>
</feature>
<dbReference type="GO" id="GO:0003677">
    <property type="term" value="F:DNA binding"/>
    <property type="evidence" value="ECO:0007669"/>
    <property type="project" value="UniProtKB-KW"/>
</dbReference>
<dbReference type="PROSITE" id="PS50995">
    <property type="entry name" value="HTH_MARR_2"/>
    <property type="match status" value="1"/>
</dbReference>
<dbReference type="SUPFAM" id="SSF46785">
    <property type="entry name" value="Winged helix' DNA-binding domain"/>
    <property type="match status" value="1"/>
</dbReference>
<protein>
    <submittedName>
        <fullName evidence="2">DNA-binding MarR family transcriptional regulator</fullName>
    </submittedName>
</protein>
<dbReference type="PANTHER" id="PTHR39515">
    <property type="entry name" value="CONSERVED PROTEIN"/>
    <property type="match status" value="1"/>
</dbReference>
<keyword evidence="3" id="KW-1185">Reference proteome</keyword>
<dbReference type="InterPro" id="IPR036390">
    <property type="entry name" value="WH_DNA-bd_sf"/>
</dbReference>
<gene>
    <name evidence="2" type="ORF">FHR82_000358</name>
</gene>
<evidence type="ECO:0000313" key="3">
    <source>
        <dbReference type="Proteomes" id="UP000520767"/>
    </source>
</evidence>
<dbReference type="PANTHER" id="PTHR39515:SF2">
    <property type="entry name" value="HTH-TYPE TRANSCRIPTIONAL REGULATOR RV0880"/>
    <property type="match status" value="1"/>
</dbReference>
<keyword evidence="2" id="KW-0238">DNA-binding</keyword>
<evidence type="ECO:0000259" key="1">
    <source>
        <dbReference type="PROSITE" id="PS50995"/>
    </source>
</evidence>
<dbReference type="Pfam" id="PF01047">
    <property type="entry name" value="MarR"/>
    <property type="match status" value="1"/>
</dbReference>
<dbReference type="RefSeq" id="WP_221463252.1">
    <property type="nucleotide sequence ID" value="NZ_JACHJQ010000001.1"/>
</dbReference>
<dbReference type="AlphaFoldDB" id="A0A7W7PZN5"/>
<evidence type="ECO:0000313" key="2">
    <source>
        <dbReference type="EMBL" id="MBB4904148.1"/>
    </source>
</evidence>
<reference evidence="2 3" key="1">
    <citation type="submission" date="2020-08" db="EMBL/GenBank/DDBJ databases">
        <title>Genomic Encyclopedia of Type Strains, Phase III (KMG-III): the genomes of soil and plant-associated and newly described type strains.</title>
        <authorList>
            <person name="Whitman W."/>
        </authorList>
    </citation>
    <scope>NUCLEOTIDE SEQUENCE [LARGE SCALE GENOMIC DNA]</scope>
    <source>
        <strain evidence="2 3">CECT 8960</strain>
    </source>
</reference>
<dbReference type="GO" id="GO:0003700">
    <property type="term" value="F:DNA-binding transcription factor activity"/>
    <property type="evidence" value="ECO:0007669"/>
    <property type="project" value="InterPro"/>
</dbReference>
<name>A0A7W7PZN5_9PSEU</name>
<dbReference type="SMART" id="SM00347">
    <property type="entry name" value="HTH_MARR"/>
    <property type="match status" value="1"/>
</dbReference>
<comment type="caution">
    <text evidence="2">The sequence shown here is derived from an EMBL/GenBank/DDBJ whole genome shotgun (WGS) entry which is preliminary data.</text>
</comment>
<dbReference type="InterPro" id="IPR000835">
    <property type="entry name" value="HTH_MarR-typ"/>
</dbReference>
<organism evidence="2 3">
    <name type="scientific">Actinophytocola algeriensis</name>
    <dbReference type="NCBI Taxonomy" id="1768010"/>
    <lineage>
        <taxon>Bacteria</taxon>
        <taxon>Bacillati</taxon>
        <taxon>Actinomycetota</taxon>
        <taxon>Actinomycetes</taxon>
        <taxon>Pseudonocardiales</taxon>
        <taxon>Pseudonocardiaceae</taxon>
    </lineage>
</organism>
<accession>A0A7W7PZN5</accession>
<sequence>MDAENVTRLRRVIGRLARLLNAAPVSENLTPTQASVLGLVAYRGPIGMTELADIEGLNPTMLSRVVAKLVDDGLATRLPNPADQRAVQLEATDAGHEVHLRIIKSRTETVARILDGLSPDVTDALHDALPALEALAEGLRTKKT</sequence>